<feature type="region of interest" description="Disordered" evidence="1">
    <location>
        <begin position="102"/>
        <end position="128"/>
    </location>
</feature>
<evidence type="ECO:0000256" key="1">
    <source>
        <dbReference type="SAM" id="MobiDB-lite"/>
    </source>
</evidence>
<dbReference type="Proteomes" id="UP001444071">
    <property type="component" value="Unassembled WGS sequence"/>
</dbReference>
<feature type="compositionally biased region" description="Basic and acidic residues" evidence="1">
    <location>
        <begin position="119"/>
        <end position="128"/>
    </location>
</feature>
<name>A0ABV0VVC8_9TELE</name>
<sequence length="128" mass="14590">RFGENAAKAVCDGEITSSLTRPILKELQVVLQREQVLKRRLAMVHDSLSTALSDSSLHRKDNAEQITRLTQAHSKALSSYRQIRRKYREQVWRLEQKVAAMMESQHSQSETAKAAGEGSELRREETVL</sequence>
<dbReference type="PANTHER" id="PTHR23347">
    <property type="entry name" value="COLORECTAL MUTANT CANCER PROTEIN MCC PROTEIN -RELATED"/>
    <property type="match status" value="1"/>
</dbReference>
<gene>
    <name evidence="2" type="ORF">XENORESO_005369</name>
</gene>
<organism evidence="2 3">
    <name type="scientific">Xenotaenia resolanae</name>
    <dbReference type="NCBI Taxonomy" id="208358"/>
    <lineage>
        <taxon>Eukaryota</taxon>
        <taxon>Metazoa</taxon>
        <taxon>Chordata</taxon>
        <taxon>Craniata</taxon>
        <taxon>Vertebrata</taxon>
        <taxon>Euteleostomi</taxon>
        <taxon>Actinopterygii</taxon>
        <taxon>Neopterygii</taxon>
        <taxon>Teleostei</taxon>
        <taxon>Neoteleostei</taxon>
        <taxon>Acanthomorphata</taxon>
        <taxon>Ovalentaria</taxon>
        <taxon>Atherinomorphae</taxon>
        <taxon>Cyprinodontiformes</taxon>
        <taxon>Goodeidae</taxon>
        <taxon>Xenotaenia</taxon>
    </lineage>
</organism>
<proteinExistence type="predicted"/>
<evidence type="ECO:0000313" key="2">
    <source>
        <dbReference type="EMBL" id="MEQ2261080.1"/>
    </source>
</evidence>
<keyword evidence="3" id="KW-1185">Reference proteome</keyword>
<dbReference type="InterPro" id="IPR040171">
    <property type="entry name" value="USBP1-like"/>
</dbReference>
<comment type="caution">
    <text evidence="2">The sequence shown here is derived from an EMBL/GenBank/DDBJ whole genome shotgun (WGS) entry which is preliminary data.</text>
</comment>
<dbReference type="PANTHER" id="PTHR23347:SF5">
    <property type="entry name" value="HARMONIN-BINDING PROTEIN USHBP1"/>
    <property type="match status" value="1"/>
</dbReference>
<protein>
    <submittedName>
        <fullName evidence="2">Uncharacterized protein</fullName>
    </submittedName>
</protein>
<feature type="non-terminal residue" evidence="2">
    <location>
        <position position="1"/>
    </location>
</feature>
<reference evidence="2 3" key="1">
    <citation type="submission" date="2021-06" db="EMBL/GenBank/DDBJ databases">
        <authorList>
            <person name="Palmer J.M."/>
        </authorList>
    </citation>
    <scope>NUCLEOTIDE SEQUENCE [LARGE SCALE GENOMIC DNA]</scope>
    <source>
        <strain evidence="2 3">XR_2019</strain>
        <tissue evidence="2">Muscle</tissue>
    </source>
</reference>
<accession>A0ABV0VVC8</accession>
<evidence type="ECO:0000313" key="3">
    <source>
        <dbReference type="Proteomes" id="UP001444071"/>
    </source>
</evidence>
<dbReference type="EMBL" id="JAHRIM010011975">
    <property type="protein sequence ID" value="MEQ2261080.1"/>
    <property type="molecule type" value="Genomic_DNA"/>
</dbReference>